<protein>
    <submittedName>
        <fullName evidence="1">Uncharacterized protein</fullName>
    </submittedName>
</protein>
<comment type="caution">
    <text evidence="1">The sequence shown here is derived from an EMBL/GenBank/DDBJ whole genome shotgun (WGS) entry which is preliminary data.</text>
</comment>
<reference evidence="1" key="1">
    <citation type="journal article" date="2020" name="mSystems">
        <title>Genome- and Community-Level Interaction Insights into Carbon Utilization and Element Cycling Functions of Hydrothermarchaeota in Hydrothermal Sediment.</title>
        <authorList>
            <person name="Zhou Z."/>
            <person name="Liu Y."/>
            <person name="Xu W."/>
            <person name="Pan J."/>
            <person name="Luo Z.H."/>
            <person name="Li M."/>
        </authorList>
    </citation>
    <scope>NUCLEOTIDE SEQUENCE [LARGE SCALE GENOMIC DNA]</scope>
    <source>
        <strain evidence="1">SpSt-192</strain>
    </source>
</reference>
<dbReference type="EMBL" id="DSID01000407">
    <property type="protein sequence ID" value="HEX70667.1"/>
    <property type="molecule type" value="Genomic_DNA"/>
</dbReference>
<dbReference type="AlphaFoldDB" id="A0A7C2W730"/>
<gene>
    <name evidence="1" type="ORF">ENP13_05430</name>
</gene>
<name>A0A7C2W730_9BACT</name>
<proteinExistence type="predicted"/>
<accession>A0A7C2W730</accession>
<evidence type="ECO:0000313" key="1">
    <source>
        <dbReference type="EMBL" id="HEX70667.1"/>
    </source>
</evidence>
<organism evidence="1">
    <name type="scientific">Thermorudis sp</name>
    <dbReference type="NCBI Taxonomy" id="1969470"/>
    <lineage>
        <taxon>Bacteria</taxon>
        <taxon>Pseudomonadati</taxon>
        <taxon>Thermomicrobiota</taxon>
        <taxon>Thermomicrobia</taxon>
        <taxon>Thermomicrobia incertae sedis</taxon>
        <taxon>Thermorudis</taxon>
    </lineage>
</organism>
<sequence>MKTRNFQLIGRRGDYPQSLLFRDQEGRYYLRPGCGARLVRITARDARAIMRQYDYRAILDAGWYSVEEVAAIDCFVPVPQDAMALTPDA</sequence>